<evidence type="ECO:0000313" key="6">
    <source>
        <dbReference type="EMBL" id="GAV53372.1"/>
    </source>
</evidence>
<dbReference type="SMART" id="SM01296">
    <property type="entry name" value="N2227"/>
    <property type="match status" value="1"/>
</dbReference>
<proteinExistence type="inferred from homology"/>
<evidence type="ECO:0000256" key="2">
    <source>
        <dbReference type="ARBA" id="ARBA00012003"/>
    </source>
</evidence>
<dbReference type="GO" id="GO:0032259">
    <property type="term" value="P:methylation"/>
    <property type="evidence" value="ECO:0007669"/>
    <property type="project" value="UniProtKB-KW"/>
</dbReference>
<evidence type="ECO:0000256" key="5">
    <source>
        <dbReference type="ARBA" id="ARBA00022691"/>
    </source>
</evidence>
<name>A0A1Q3ACG4_ZYGRO</name>
<comment type="similarity">
    <text evidence="1">Belongs to the carnosine N-methyltransferase family.</text>
</comment>
<accession>A0A1Q3ACG4</accession>
<keyword evidence="5" id="KW-0949">S-adenosyl-L-methionine</keyword>
<dbReference type="EMBL" id="BDGX01000035">
    <property type="protein sequence ID" value="GAV53372.1"/>
    <property type="molecule type" value="Genomic_DNA"/>
</dbReference>
<dbReference type="SUPFAM" id="SSF53335">
    <property type="entry name" value="S-adenosyl-L-methionine-dependent methyltransferases"/>
    <property type="match status" value="1"/>
</dbReference>
<keyword evidence="3" id="KW-0489">Methyltransferase</keyword>
<dbReference type="OrthoDB" id="978at2759"/>
<protein>
    <recommendedName>
        <fullName evidence="2">carnosine N-methyltransferase</fullName>
        <ecNumber evidence="2">2.1.1.22</ecNumber>
    </recommendedName>
</protein>
<evidence type="ECO:0000256" key="1">
    <source>
        <dbReference type="ARBA" id="ARBA00010086"/>
    </source>
</evidence>
<dbReference type="InterPro" id="IPR012901">
    <property type="entry name" value="CARME"/>
</dbReference>
<comment type="caution">
    <text evidence="6">The sequence shown here is derived from an EMBL/GenBank/DDBJ whole genome shotgun (WGS) entry which is preliminary data.</text>
</comment>
<evidence type="ECO:0000313" key="7">
    <source>
        <dbReference type="Proteomes" id="UP000187013"/>
    </source>
</evidence>
<dbReference type="PANTHER" id="PTHR12303">
    <property type="entry name" value="CARNOSINE N-METHYLTRANSFERASE"/>
    <property type="match status" value="1"/>
</dbReference>
<sequence>MFSPKDAEQETRALEQVLAAYSYYKSFAQQEYYLPRYKKWRSLSDHQKELIPWYGDYLEKLRNAIDCNAAFLQEVVFFAQAMMGISSNVDQWPTPSRVDMEKTVSMISQIYREWSQESKCERGLATDRILQALQAYEKQSVTSRDEIRILIPGAGTGRLMADLVIQGYNCESNEFSYHMLLMSMYILNGGLKVNQKKIYPFIHTFSHWRSRNDQLKSICIPDFNVQEQLAQNNRMAMSSGSFIDCYGSNEKIRASNTYSASPTMKLTRAQMESAFNVVITNFFIDTASNIIDYLHSISHVLIPGGIWINFGPLLYHFECDDQVEDTFEVDPFTGEKTDVHEDVPLKGLELTADEILEVSISKLQFKCLNKEFAIPSGYGRSPSQNAVPGYMCNYWVLQNDKVRQT</sequence>
<evidence type="ECO:0000256" key="3">
    <source>
        <dbReference type="ARBA" id="ARBA00022603"/>
    </source>
</evidence>
<dbReference type="PANTHER" id="PTHR12303:SF6">
    <property type="entry name" value="CARNOSINE N-METHYLTRANSFERASE"/>
    <property type="match status" value="1"/>
</dbReference>
<dbReference type="AlphaFoldDB" id="A0A1Q3ACG4"/>
<organism evidence="6 7">
    <name type="scientific">Zygosaccharomyces rouxii</name>
    <dbReference type="NCBI Taxonomy" id="4956"/>
    <lineage>
        <taxon>Eukaryota</taxon>
        <taxon>Fungi</taxon>
        <taxon>Dikarya</taxon>
        <taxon>Ascomycota</taxon>
        <taxon>Saccharomycotina</taxon>
        <taxon>Saccharomycetes</taxon>
        <taxon>Saccharomycetales</taxon>
        <taxon>Saccharomycetaceae</taxon>
        <taxon>Zygosaccharomyces</taxon>
    </lineage>
</organism>
<dbReference type="Proteomes" id="UP000187013">
    <property type="component" value="Unassembled WGS sequence"/>
</dbReference>
<dbReference type="Pfam" id="PF07942">
    <property type="entry name" value="CARME"/>
    <property type="match status" value="1"/>
</dbReference>
<dbReference type="EC" id="2.1.1.22" evidence="2"/>
<gene>
    <name evidence="6" type="ORF">ZYGR_0AI06560</name>
</gene>
<keyword evidence="4" id="KW-0808">Transferase</keyword>
<dbReference type="GO" id="GO:0030735">
    <property type="term" value="F:carnosine N-methyltransferase activity"/>
    <property type="evidence" value="ECO:0007669"/>
    <property type="project" value="UniProtKB-EC"/>
</dbReference>
<dbReference type="InterPro" id="IPR029063">
    <property type="entry name" value="SAM-dependent_MTases_sf"/>
</dbReference>
<evidence type="ECO:0000256" key="4">
    <source>
        <dbReference type="ARBA" id="ARBA00022679"/>
    </source>
</evidence>
<reference evidence="6 7" key="1">
    <citation type="submission" date="2016-08" db="EMBL/GenBank/DDBJ databases">
        <title>Draft genome sequence of allopolyploid Zygosaccharomyces rouxii.</title>
        <authorList>
            <person name="Watanabe J."/>
            <person name="Uehara K."/>
            <person name="Mogi Y."/>
            <person name="Tsukioka Y."/>
        </authorList>
    </citation>
    <scope>NUCLEOTIDE SEQUENCE [LARGE SCALE GENOMIC DNA]</scope>
    <source>
        <strain evidence="6 7">NBRC 110957</strain>
    </source>
</reference>